<dbReference type="PATRIC" id="fig|220754.4.peg.70"/>
<dbReference type="Pfam" id="PF14014">
    <property type="entry name" value="DUF4230"/>
    <property type="match status" value="1"/>
</dbReference>
<gene>
    <name evidence="1" type="ORF">KR50_00700</name>
</gene>
<organism evidence="1 2">
    <name type="scientific">Jeotgalibacillus campisalis</name>
    <dbReference type="NCBI Taxonomy" id="220754"/>
    <lineage>
        <taxon>Bacteria</taxon>
        <taxon>Bacillati</taxon>
        <taxon>Bacillota</taxon>
        <taxon>Bacilli</taxon>
        <taxon>Bacillales</taxon>
        <taxon>Caryophanaceae</taxon>
        <taxon>Jeotgalibacillus</taxon>
    </lineage>
</organism>
<dbReference type="Proteomes" id="UP000031972">
    <property type="component" value="Unassembled WGS sequence"/>
</dbReference>
<proteinExistence type="predicted"/>
<dbReference type="RefSeq" id="WP_052476600.1">
    <property type="nucleotide sequence ID" value="NZ_JXRR01000001.1"/>
</dbReference>
<reference evidence="1 2" key="1">
    <citation type="submission" date="2015-01" db="EMBL/GenBank/DDBJ databases">
        <title>Jeotgalibacillus campisalis genome sequencing.</title>
        <authorList>
            <person name="Goh K.M."/>
            <person name="Chan K.-G."/>
            <person name="Yaakop A.S."/>
            <person name="Ee R."/>
            <person name="Gan H.M."/>
            <person name="Chan C.S."/>
        </authorList>
    </citation>
    <scope>NUCLEOTIDE SEQUENCE [LARGE SCALE GENOMIC DNA]</scope>
    <source>
        <strain evidence="1 2">SF-57</strain>
    </source>
</reference>
<accession>A0A0C2W829</accession>
<protein>
    <recommendedName>
        <fullName evidence="3">DUF4230 domain-containing protein</fullName>
    </recommendedName>
</protein>
<name>A0A0C2W829_9BACL</name>
<sequence length="211" mass="23671">MMKMGKTLYLFWRLKYILLGLLLFLIVAGGLLASNVWLSDDTKEQESAAFVEQVRDMSALATSQAFIKAVVEQTDNQLFGQDIGVNLPGTQRRILLIVPGTVLAGVDLESIDEKDVELNEEAKTIQITIPRASFLQEPAVDMQNIQAFSVEGMFRSNVNWEEGFEIVSEAQILIKEEAKEQGILNQAEKNAEQVLKQFFEYAGYEATIVFD</sequence>
<comment type="caution">
    <text evidence="1">The sequence shown here is derived from an EMBL/GenBank/DDBJ whole genome shotgun (WGS) entry which is preliminary data.</text>
</comment>
<evidence type="ECO:0008006" key="3">
    <source>
        <dbReference type="Google" id="ProtNLM"/>
    </source>
</evidence>
<dbReference type="AlphaFoldDB" id="A0A0C2W829"/>
<dbReference type="OrthoDB" id="152992at2"/>
<evidence type="ECO:0000313" key="2">
    <source>
        <dbReference type="Proteomes" id="UP000031972"/>
    </source>
</evidence>
<keyword evidence="2" id="KW-1185">Reference proteome</keyword>
<evidence type="ECO:0000313" key="1">
    <source>
        <dbReference type="EMBL" id="KIL52741.1"/>
    </source>
</evidence>
<dbReference type="EMBL" id="JXRR01000001">
    <property type="protein sequence ID" value="KIL52741.1"/>
    <property type="molecule type" value="Genomic_DNA"/>
</dbReference>
<dbReference type="InterPro" id="IPR025324">
    <property type="entry name" value="DUF4230"/>
</dbReference>